<dbReference type="UniPathway" id="UPA00232"/>
<gene>
    <name evidence="1" type="primary">ubiK</name>
    <name evidence="2" type="ORF">DD235_08550</name>
</gene>
<dbReference type="Proteomes" id="UP000245212">
    <property type="component" value="Unassembled WGS sequence"/>
</dbReference>
<comment type="caution">
    <text evidence="2">The sequence shown here is derived from an EMBL/GenBank/DDBJ whole genome shotgun (WGS) entry which is preliminary data.</text>
</comment>
<comment type="similarity">
    <text evidence="1">Belongs to the UbiK family.</text>
</comment>
<keyword evidence="1" id="KW-0831">Ubiquinone biosynthesis</keyword>
<dbReference type="PANTHER" id="PTHR38040">
    <property type="entry name" value="UBIQUINONE BIOSYNTHESIS ACCESSORY FACTOR UBIK"/>
    <property type="match status" value="1"/>
</dbReference>
<dbReference type="GO" id="GO:0005737">
    <property type="term" value="C:cytoplasm"/>
    <property type="evidence" value="ECO:0007669"/>
    <property type="project" value="UniProtKB-SubCell"/>
</dbReference>
<comment type="subcellular location">
    <subcellularLocation>
        <location evidence="1">Cytoplasm</location>
    </subcellularLocation>
</comment>
<dbReference type="AlphaFoldDB" id="A0A2V1K1M7"/>
<accession>A0A2V1K1M7</accession>
<dbReference type="RefSeq" id="WP_109061657.1">
    <property type="nucleotide sequence ID" value="NZ_QETA01000003.1"/>
</dbReference>
<proteinExistence type="inferred from homology"/>
<comment type="function">
    <text evidence="1">Required for efficient ubiquinone (coenzyme Q) biosynthesis. UbiK is probably an accessory factor of Ubi enzymes and facilitates ubiquinone biosynthesis by acting as an assembly factor, a targeting factor, or both.</text>
</comment>
<evidence type="ECO:0000313" key="3">
    <source>
        <dbReference type="Proteomes" id="UP000245212"/>
    </source>
</evidence>
<dbReference type="EMBL" id="QETA01000003">
    <property type="protein sequence ID" value="PWF23043.1"/>
    <property type="molecule type" value="Genomic_DNA"/>
</dbReference>
<dbReference type="Pfam" id="PF04380">
    <property type="entry name" value="BMFP"/>
    <property type="match status" value="1"/>
</dbReference>
<name>A0A2V1K1M7_9BURK</name>
<organism evidence="2 3">
    <name type="scientific">Corticimicrobacter populi</name>
    <dbReference type="NCBI Taxonomy" id="2175229"/>
    <lineage>
        <taxon>Bacteria</taxon>
        <taxon>Pseudomonadati</taxon>
        <taxon>Pseudomonadota</taxon>
        <taxon>Betaproteobacteria</taxon>
        <taxon>Burkholderiales</taxon>
        <taxon>Alcaligenaceae</taxon>
        <taxon>Corticimicrobacter</taxon>
    </lineage>
</organism>
<dbReference type="InterPro" id="IPR007475">
    <property type="entry name" value="UbiK"/>
</dbReference>
<protein>
    <recommendedName>
        <fullName evidence="1">Ubiquinone biosynthesis accessory factor UbiK</fullName>
    </recommendedName>
</protein>
<keyword evidence="3" id="KW-1185">Reference proteome</keyword>
<dbReference type="PANTHER" id="PTHR38040:SF1">
    <property type="entry name" value="UBIQUINONE BIOSYNTHESIS ACCESSORY FACTOR UBIK"/>
    <property type="match status" value="1"/>
</dbReference>
<evidence type="ECO:0000313" key="2">
    <source>
        <dbReference type="EMBL" id="PWF23043.1"/>
    </source>
</evidence>
<sequence length="97" mass="11058">MKHRTEWFEELQKNVSDLIARSPVADVERNVRGLMTQAFSKLDLVPREDFDIQAELLRRARADLQQLVLRVEVLEAKLAERQGGPAAALSSDSQEQK</sequence>
<keyword evidence="1" id="KW-0963">Cytoplasm</keyword>
<dbReference type="GO" id="GO:0006744">
    <property type="term" value="P:ubiquinone biosynthetic process"/>
    <property type="evidence" value="ECO:0007669"/>
    <property type="project" value="UniProtKB-UniRule"/>
</dbReference>
<reference evidence="3" key="1">
    <citation type="submission" date="2018-05" db="EMBL/GenBank/DDBJ databases">
        <authorList>
            <person name="Li Y."/>
        </authorList>
    </citation>
    <scope>NUCLEOTIDE SEQUENCE [LARGE SCALE GENOMIC DNA]</scope>
    <source>
        <strain evidence="3">3d-2-2</strain>
    </source>
</reference>
<dbReference type="HAMAP" id="MF_02216">
    <property type="entry name" value="UbiK"/>
    <property type="match status" value="1"/>
</dbReference>
<evidence type="ECO:0000256" key="1">
    <source>
        <dbReference type="HAMAP-Rule" id="MF_02216"/>
    </source>
</evidence>
<comment type="pathway">
    <text evidence="1">Cofactor biosynthesis; ubiquinone biosynthesis.</text>
</comment>